<reference evidence="2" key="1">
    <citation type="journal article" date="2015" name="Nature">
        <title>Complex archaea that bridge the gap between prokaryotes and eukaryotes.</title>
        <authorList>
            <person name="Spang A."/>
            <person name="Saw J.H."/>
            <person name="Jorgensen S.L."/>
            <person name="Zaremba-Niedzwiedzka K."/>
            <person name="Martijn J."/>
            <person name="Lind A.E."/>
            <person name="van Eijk R."/>
            <person name="Schleper C."/>
            <person name="Guy L."/>
            <person name="Ettema T.J."/>
        </authorList>
    </citation>
    <scope>NUCLEOTIDE SEQUENCE</scope>
</reference>
<dbReference type="Gene3D" id="2.60.120.10">
    <property type="entry name" value="Jelly Rolls"/>
    <property type="match status" value="1"/>
</dbReference>
<dbReference type="InterPro" id="IPR052044">
    <property type="entry name" value="PKS_Associated_Protein"/>
</dbReference>
<proteinExistence type="predicted"/>
<gene>
    <name evidence="2" type="ORF">LCGC14_0103090</name>
</gene>
<dbReference type="InterPro" id="IPR013096">
    <property type="entry name" value="Cupin_2"/>
</dbReference>
<comment type="caution">
    <text evidence="2">The sequence shown here is derived from an EMBL/GenBank/DDBJ whole genome shotgun (WGS) entry which is preliminary data.</text>
</comment>
<dbReference type="SUPFAM" id="SSF51182">
    <property type="entry name" value="RmlC-like cupins"/>
    <property type="match status" value="1"/>
</dbReference>
<protein>
    <recommendedName>
        <fullName evidence="1">Cupin type-2 domain-containing protein</fullName>
    </recommendedName>
</protein>
<dbReference type="Pfam" id="PF07883">
    <property type="entry name" value="Cupin_2"/>
    <property type="match status" value="1"/>
</dbReference>
<name>A0A0F9YEI8_9ZZZZ</name>
<organism evidence="2">
    <name type="scientific">marine sediment metagenome</name>
    <dbReference type="NCBI Taxonomy" id="412755"/>
    <lineage>
        <taxon>unclassified sequences</taxon>
        <taxon>metagenomes</taxon>
        <taxon>ecological metagenomes</taxon>
    </lineage>
</organism>
<evidence type="ECO:0000313" key="2">
    <source>
        <dbReference type="EMBL" id="KKO02859.1"/>
    </source>
</evidence>
<dbReference type="AlphaFoldDB" id="A0A0F9YEI8"/>
<evidence type="ECO:0000259" key="1">
    <source>
        <dbReference type="Pfam" id="PF07883"/>
    </source>
</evidence>
<dbReference type="PANTHER" id="PTHR36114">
    <property type="entry name" value="16.7 KDA PROTEIN IN WHIE LOCUS"/>
    <property type="match status" value="1"/>
</dbReference>
<sequence length="106" mass="12616">MKKFKISKIIRKIKKSWKPIDVVDFNNYTLRIALFKGEYHWHKHDKEDEFFYVYQGKILIETELGNMILNKGEGCVIPKRIKHKPSSKVKSYVFMIEPKKLASRGD</sequence>
<dbReference type="InterPro" id="IPR014710">
    <property type="entry name" value="RmlC-like_jellyroll"/>
</dbReference>
<dbReference type="EMBL" id="LAZR01000029">
    <property type="protein sequence ID" value="KKO02859.1"/>
    <property type="molecule type" value="Genomic_DNA"/>
</dbReference>
<dbReference type="PANTHER" id="PTHR36114:SF1">
    <property type="entry name" value="16.7 KDA PROTEIN IN WHIE LOCUS"/>
    <property type="match status" value="1"/>
</dbReference>
<feature type="domain" description="Cupin type-2" evidence="1">
    <location>
        <begin position="40"/>
        <end position="86"/>
    </location>
</feature>
<dbReference type="InterPro" id="IPR011051">
    <property type="entry name" value="RmlC_Cupin_sf"/>
</dbReference>
<accession>A0A0F9YEI8</accession>